<keyword evidence="1" id="KW-0472">Membrane</keyword>
<reference evidence="3" key="1">
    <citation type="submission" date="2019-08" db="EMBL/GenBank/DDBJ databases">
        <authorList>
            <person name="Kucharzyk K."/>
            <person name="Murdoch R.W."/>
            <person name="Higgins S."/>
            <person name="Loffler F."/>
        </authorList>
    </citation>
    <scope>NUCLEOTIDE SEQUENCE</scope>
</reference>
<dbReference type="PANTHER" id="PTHR35342">
    <property type="entry name" value="TRICARBOXYLIC TRANSPORT PROTEIN"/>
    <property type="match status" value="1"/>
</dbReference>
<protein>
    <recommendedName>
        <fullName evidence="2">DUF112 domain-containing protein</fullName>
    </recommendedName>
</protein>
<evidence type="ECO:0000259" key="2">
    <source>
        <dbReference type="Pfam" id="PF01970"/>
    </source>
</evidence>
<feature type="transmembrane region" description="Helical" evidence="1">
    <location>
        <begin position="49"/>
        <end position="70"/>
    </location>
</feature>
<feature type="domain" description="DUF112" evidence="2">
    <location>
        <begin position="1"/>
        <end position="132"/>
    </location>
</feature>
<feature type="transmembrane region" description="Helical" evidence="1">
    <location>
        <begin position="116"/>
        <end position="137"/>
    </location>
</feature>
<gene>
    <name evidence="3" type="ORF">SDC9_193905</name>
</gene>
<evidence type="ECO:0000256" key="1">
    <source>
        <dbReference type="SAM" id="Phobius"/>
    </source>
</evidence>
<dbReference type="Pfam" id="PF01970">
    <property type="entry name" value="TctA"/>
    <property type="match status" value="1"/>
</dbReference>
<sequence length="139" mass="14532">MGLFGIAEIISDKTDNNIRVDKESLRFRKLFPTWKEWGICLPHIGRGTVLGFLVGMLPGAGATIAAFLSYGMAKNVSKRGDQFGTGVLEGVAAPESANNAASMGAMVPMLTLGVPGSGSTAIMMGALMMLGLVLICLQL</sequence>
<name>A0A645I7F5_9ZZZZ</name>
<comment type="caution">
    <text evidence="3">The sequence shown here is derived from an EMBL/GenBank/DDBJ whole genome shotgun (WGS) entry which is preliminary data.</text>
</comment>
<accession>A0A645I7F5</accession>
<evidence type="ECO:0000313" key="3">
    <source>
        <dbReference type="EMBL" id="MPN46319.1"/>
    </source>
</evidence>
<organism evidence="3">
    <name type="scientific">bioreactor metagenome</name>
    <dbReference type="NCBI Taxonomy" id="1076179"/>
    <lineage>
        <taxon>unclassified sequences</taxon>
        <taxon>metagenomes</taxon>
        <taxon>ecological metagenomes</taxon>
    </lineage>
</organism>
<dbReference type="InterPro" id="IPR002823">
    <property type="entry name" value="DUF112_TM"/>
</dbReference>
<dbReference type="AlphaFoldDB" id="A0A645I7F5"/>
<proteinExistence type="predicted"/>
<keyword evidence="1" id="KW-0812">Transmembrane</keyword>
<dbReference type="PANTHER" id="PTHR35342:SF5">
    <property type="entry name" value="TRICARBOXYLIC TRANSPORT PROTEIN"/>
    <property type="match status" value="1"/>
</dbReference>
<dbReference type="EMBL" id="VSSQ01106899">
    <property type="protein sequence ID" value="MPN46319.1"/>
    <property type="molecule type" value="Genomic_DNA"/>
</dbReference>
<keyword evidence="1" id="KW-1133">Transmembrane helix</keyword>